<evidence type="ECO:0000313" key="2">
    <source>
        <dbReference type="Proteomes" id="UP000324222"/>
    </source>
</evidence>
<proteinExistence type="predicted"/>
<protein>
    <submittedName>
        <fullName evidence="1">Uncharacterized protein</fullName>
    </submittedName>
</protein>
<dbReference type="AlphaFoldDB" id="A0A5B7J7G2"/>
<gene>
    <name evidence="1" type="ORF">E2C01_085706</name>
</gene>
<dbReference type="Proteomes" id="UP000324222">
    <property type="component" value="Unassembled WGS sequence"/>
</dbReference>
<keyword evidence="2" id="KW-1185">Reference proteome</keyword>
<comment type="caution">
    <text evidence="1">The sequence shown here is derived from an EMBL/GenBank/DDBJ whole genome shotgun (WGS) entry which is preliminary data.</text>
</comment>
<sequence>MSVYGEQVAGSLSSKESFTSTIYFNTTWVTLTKVVVCLITCRNHGRTCLLLPLLKAYDLDLRSFSCPKLQ</sequence>
<accession>A0A5B7J7G2</accession>
<name>A0A5B7J7G2_PORTR</name>
<reference evidence="1 2" key="1">
    <citation type="submission" date="2019-05" db="EMBL/GenBank/DDBJ databases">
        <title>Another draft genome of Portunus trituberculatus and its Hox gene families provides insights of decapod evolution.</title>
        <authorList>
            <person name="Jeong J.-H."/>
            <person name="Song I."/>
            <person name="Kim S."/>
            <person name="Choi T."/>
            <person name="Kim D."/>
            <person name="Ryu S."/>
            <person name="Kim W."/>
        </authorList>
    </citation>
    <scope>NUCLEOTIDE SEQUENCE [LARGE SCALE GENOMIC DNA]</scope>
    <source>
        <tissue evidence="1">Muscle</tissue>
    </source>
</reference>
<organism evidence="1 2">
    <name type="scientific">Portunus trituberculatus</name>
    <name type="common">Swimming crab</name>
    <name type="synonym">Neptunus trituberculatus</name>
    <dbReference type="NCBI Taxonomy" id="210409"/>
    <lineage>
        <taxon>Eukaryota</taxon>
        <taxon>Metazoa</taxon>
        <taxon>Ecdysozoa</taxon>
        <taxon>Arthropoda</taxon>
        <taxon>Crustacea</taxon>
        <taxon>Multicrustacea</taxon>
        <taxon>Malacostraca</taxon>
        <taxon>Eumalacostraca</taxon>
        <taxon>Eucarida</taxon>
        <taxon>Decapoda</taxon>
        <taxon>Pleocyemata</taxon>
        <taxon>Brachyura</taxon>
        <taxon>Eubrachyura</taxon>
        <taxon>Portunoidea</taxon>
        <taxon>Portunidae</taxon>
        <taxon>Portuninae</taxon>
        <taxon>Portunus</taxon>
    </lineage>
</organism>
<evidence type="ECO:0000313" key="1">
    <source>
        <dbReference type="EMBL" id="MPC90709.1"/>
    </source>
</evidence>
<dbReference type="EMBL" id="VSRR010085306">
    <property type="protein sequence ID" value="MPC90709.1"/>
    <property type="molecule type" value="Genomic_DNA"/>
</dbReference>